<accession>F4RN11</accession>
<proteinExistence type="predicted"/>
<dbReference type="InParanoid" id="F4RN11"/>
<feature type="region of interest" description="Disordered" evidence="1">
    <location>
        <begin position="1"/>
        <end position="50"/>
    </location>
</feature>
<dbReference type="HOGENOM" id="CLU_1321150_0_0_1"/>
<evidence type="ECO:0000313" key="2">
    <source>
        <dbReference type="EMBL" id="EGG06298.1"/>
    </source>
</evidence>
<dbReference type="AlphaFoldDB" id="F4RN11"/>
<feature type="compositionally biased region" description="Polar residues" evidence="1">
    <location>
        <begin position="17"/>
        <end position="27"/>
    </location>
</feature>
<protein>
    <submittedName>
        <fullName evidence="2">Uncharacterized protein</fullName>
    </submittedName>
</protein>
<evidence type="ECO:0000256" key="1">
    <source>
        <dbReference type="SAM" id="MobiDB-lite"/>
    </source>
</evidence>
<evidence type="ECO:0000313" key="3">
    <source>
        <dbReference type="Proteomes" id="UP000001072"/>
    </source>
</evidence>
<dbReference type="Proteomes" id="UP000001072">
    <property type="component" value="Unassembled WGS sequence"/>
</dbReference>
<sequence>MFASPMDWTTPDRRPSENQMTDESPSTPHRFLQPLSPSSSDDDREPMQSMDPSIRQLANTLSMSTVEDHMNWEDSVTTYHHLDRMRFDQRARIPLITVEGRIVSYDVSSGGRNGATTTSNDVTPAGLLPGLGVGDSSIFLSASFSTQYPLSDMKKRKLSDAENDEFSSTDNNENNAQTPSLLPLPQVPGIESGPYSHCDYHQKRARRF</sequence>
<dbReference type="KEGG" id="mlr:MELLADRAFT_63541"/>
<dbReference type="RefSeq" id="XP_007410536.1">
    <property type="nucleotide sequence ID" value="XM_007410474.1"/>
</dbReference>
<feature type="compositionally biased region" description="Polar residues" evidence="1">
    <location>
        <begin position="168"/>
        <end position="180"/>
    </location>
</feature>
<dbReference type="VEuPathDB" id="FungiDB:MELLADRAFT_63541"/>
<dbReference type="EMBL" id="GL883109">
    <property type="protein sequence ID" value="EGG06298.1"/>
    <property type="molecule type" value="Genomic_DNA"/>
</dbReference>
<feature type="region of interest" description="Disordered" evidence="1">
    <location>
        <begin position="151"/>
        <end position="198"/>
    </location>
</feature>
<dbReference type="OrthoDB" id="2504654at2759"/>
<dbReference type="GeneID" id="18930103"/>
<keyword evidence="3" id="KW-1185">Reference proteome</keyword>
<gene>
    <name evidence="2" type="ORF">MELLADRAFT_63541</name>
</gene>
<reference evidence="3" key="1">
    <citation type="journal article" date="2011" name="Proc. Natl. Acad. Sci. U.S.A.">
        <title>Obligate biotrophy features unraveled by the genomic analysis of rust fungi.</title>
        <authorList>
            <person name="Duplessis S."/>
            <person name="Cuomo C.A."/>
            <person name="Lin Y.-C."/>
            <person name="Aerts A."/>
            <person name="Tisserant E."/>
            <person name="Veneault-Fourrey C."/>
            <person name="Joly D.L."/>
            <person name="Hacquard S."/>
            <person name="Amselem J."/>
            <person name="Cantarel B.L."/>
            <person name="Chiu R."/>
            <person name="Coutinho P.M."/>
            <person name="Feau N."/>
            <person name="Field M."/>
            <person name="Frey P."/>
            <person name="Gelhaye E."/>
            <person name="Goldberg J."/>
            <person name="Grabherr M.G."/>
            <person name="Kodira C.D."/>
            <person name="Kohler A."/>
            <person name="Kuees U."/>
            <person name="Lindquist E.A."/>
            <person name="Lucas S.M."/>
            <person name="Mago R."/>
            <person name="Mauceli E."/>
            <person name="Morin E."/>
            <person name="Murat C."/>
            <person name="Pangilinan J.L."/>
            <person name="Park R."/>
            <person name="Pearson M."/>
            <person name="Quesneville H."/>
            <person name="Rouhier N."/>
            <person name="Sakthikumar S."/>
            <person name="Salamov A.A."/>
            <person name="Schmutz J."/>
            <person name="Selles B."/>
            <person name="Shapiro H."/>
            <person name="Tanguay P."/>
            <person name="Tuskan G.A."/>
            <person name="Henrissat B."/>
            <person name="Van de Peer Y."/>
            <person name="Rouze P."/>
            <person name="Ellis J.G."/>
            <person name="Dodds P.N."/>
            <person name="Schein J.E."/>
            <person name="Zhong S."/>
            <person name="Hamelin R.C."/>
            <person name="Grigoriev I.V."/>
            <person name="Szabo L.J."/>
            <person name="Martin F."/>
        </authorList>
    </citation>
    <scope>NUCLEOTIDE SEQUENCE [LARGE SCALE GENOMIC DNA]</scope>
    <source>
        <strain evidence="3">98AG31 / pathotype 3-4-7</strain>
    </source>
</reference>
<name>F4RN11_MELLP</name>
<organism evidence="3">
    <name type="scientific">Melampsora larici-populina (strain 98AG31 / pathotype 3-4-7)</name>
    <name type="common">Poplar leaf rust fungus</name>
    <dbReference type="NCBI Taxonomy" id="747676"/>
    <lineage>
        <taxon>Eukaryota</taxon>
        <taxon>Fungi</taxon>
        <taxon>Dikarya</taxon>
        <taxon>Basidiomycota</taxon>
        <taxon>Pucciniomycotina</taxon>
        <taxon>Pucciniomycetes</taxon>
        <taxon>Pucciniales</taxon>
        <taxon>Melampsoraceae</taxon>
        <taxon>Melampsora</taxon>
    </lineage>
</organism>